<comment type="caution">
    <text evidence="2">The sequence shown here is derived from an EMBL/GenBank/DDBJ whole genome shotgun (WGS) entry which is preliminary data.</text>
</comment>
<feature type="domain" description="B30.2/SPRY" evidence="1">
    <location>
        <begin position="5"/>
        <end position="203"/>
    </location>
</feature>
<name>A0A401TMT9_CHIPU</name>
<evidence type="ECO:0000313" key="2">
    <source>
        <dbReference type="EMBL" id="GCC43932.1"/>
    </source>
</evidence>
<dbReference type="SUPFAM" id="SSF49899">
    <property type="entry name" value="Concanavalin A-like lectins/glucanases"/>
    <property type="match status" value="1"/>
</dbReference>
<dbReference type="InterPro" id="IPR001870">
    <property type="entry name" value="B30.2/SPRY"/>
</dbReference>
<dbReference type="STRING" id="137246.A0A401TMT9"/>
<dbReference type="PROSITE" id="PS50188">
    <property type="entry name" value="B302_SPRY"/>
    <property type="match status" value="1"/>
</dbReference>
<dbReference type="InterPro" id="IPR043136">
    <property type="entry name" value="B30.2/SPRY_sf"/>
</dbReference>
<dbReference type="AlphaFoldDB" id="A0A401TMT9"/>
<evidence type="ECO:0000313" key="3">
    <source>
        <dbReference type="Proteomes" id="UP000287033"/>
    </source>
</evidence>
<proteinExistence type="predicted"/>
<feature type="non-terminal residue" evidence="2">
    <location>
        <position position="1"/>
    </location>
</feature>
<organism evidence="2 3">
    <name type="scientific">Chiloscyllium punctatum</name>
    <name type="common">Brownbanded bambooshark</name>
    <name type="synonym">Hemiscyllium punctatum</name>
    <dbReference type="NCBI Taxonomy" id="137246"/>
    <lineage>
        <taxon>Eukaryota</taxon>
        <taxon>Metazoa</taxon>
        <taxon>Chordata</taxon>
        <taxon>Craniata</taxon>
        <taxon>Vertebrata</taxon>
        <taxon>Chondrichthyes</taxon>
        <taxon>Elasmobranchii</taxon>
        <taxon>Galeomorphii</taxon>
        <taxon>Galeoidea</taxon>
        <taxon>Orectolobiformes</taxon>
        <taxon>Hemiscylliidae</taxon>
        <taxon>Chiloscyllium</taxon>
    </lineage>
</organism>
<dbReference type="PRINTS" id="PR01407">
    <property type="entry name" value="BUTYPHLNCDUF"/>
</dbReference>
<dbReference type="PANTHER" id="PTHR24103">
    <property type="entry name" value="E3 UBIQUITIN-PROTEIN LIGASE TRIM"/>
    <property type="match status" value="1"/>
</dbReference>
<dbReference type="SMART" id="SM00449">
    <property type="entry name" value="SPRY"/>
    <property type="match status" value="1"/>
</dbReference>
<gene>
    <name evidence="2" type="ORF">chiPu_0027784</name>
</gene>
<reference evidence="2 3" key="1">
    <citation type="journal article" date="2018" name="Nat. Ecol. Evol.">
        <title>Shark genomes provide insights into elasmobranch evolution and the origin of vertebrates.</title>
        <authorList>
            <person name="Hara Y"/>
            <person name="Yamaguchi K"/>
            <person name="Onimaru K"/>
            <person name="Kadota M"/>
            <person name="Koyanagi M"/>
            <person name="Keeley SD"/>
            <person name="Tatsumi K"/>
            <person name="Tanaka K"/>
            <person name="Motone F"/>
            <person name="Kageyama Y"/>
            <person name="Nozu R"/>
            <person name="Adachi N"/>
            <person name="Nishimura O"/>
            <person name="Nakagawa R"/>
            <person name="Tanegashima C"/>
            <person name="Kiyatake I"/>
            <person name="Matsumoto R"/>
            <person name="Murakumo K"/>
            <person name="Nishida K"/>
            <person name="Terakita A"/>
            <person name="Kuratani S"/>
            <person name="Sato K"/>
            <person name="Hyodo S Kuraku.S."/>
        </authorList>
    </citation>
    <scope>NUCLEOTIDE SEQUENCE [LARGE SCALE GENOMIC DNA]</scope>
</reference>
<dbReference type="CDD" id="cd13733">
    <property type="entry name" value="SPRY_PRY_C-I_1"/>
    <property type="match status" value="1"/>
</dbReference>
<dbReference type="InterPro" id="IPR003879">
    <property type="entry name" value="Butyrophylin_SPRY"/>
</dbReference>
<dbReference type="InterPro" id="IPR013320">
    <property type="entry name" value="ConA-like_dom_sf"/>
</dbReference>
<dbReference type="SMART" id="SM00589">
    <property type="entry name" value="PRY"/>
    <property type="match status" value="1"/>
</dbReference>
<dbReference type="Pfam" id="PF13765">
    <property type="entry name" value="PRY"/>
    <property type="match status" value="1"/>
</dbReference>
<dbReference type="FunFam" id="2.60.120.920:FF:000004">
    <property type="entry name" value="Butyrophilin subfamily 1 member A1"/>
    <property type="match status" value="1"/>
</dbReference>
<dbReference type="InterPro" id="IPR003877">
    <property type="entry name" value="SPRY_dom"/>
</dbReference>
<dbReference type="InterPro" id="IPR006574">
    <property type="entry name" value="PRY"/>
</dbReference>
<dbReference type="Proteomes" id="UP000287033">
    <property type="component" value="Unassembled WGS sequence"/>
</dbReference>
<dbReference type="InterPro" id="IPR050143">
    <property type="entry name" value="TRIM/RBCC"/>
</dbReference>
<dbReference type="OrthoDB" id="128536at2759"/>
<protein>
    <recommendedName>
        <fullName evidence="1">B30.2/SPRY domain-containing protein</fullName>
    </recommendedName>
</protein>
<dbReference type="Pfam" id="PF00622">
    <property type="entry name" value="SPRY"/>
    <property type="match status" value="1"/>
</dbReference>
<sequence length="203" mass="22059">SPSPSLSLSPPSLPPSPSLCVAVPASLTLDPDTASPWLVLLEDLTGAALGGTQRPVEDGPLRFDHSPCVLASQGFASGRHYWEVAVRRQAEWAVGLSRETARRKGAITLSPQDGYWAVWRRKGDNYRALTSPPTRLSLAAQPSRLGIYLDYQGGQVSFYDAEQMAHLYTFTSTFTERLYPFFSPGPGDRHCGAALVTVCHLSL</sequence>
<dbReference type="EMBL" id="BEZZ01113674">
    <property type="protein sequence ID" value="GCC43932.1"/>
    <property type="molecule type" value="Genomic_DNA"/>
</dbReference>
<evidence type="ECO:0000259" key="1">
    <source>
        <dbReference type="PROSITE" id="PS50188"/>
    </source>
</evidence>
<dbReference type="OMA" id="ERFYYTA"/>
<accession>A0A401TMT9</accession>
<keyword evidence="3" id="KW-1185">Reference proteome</keyword>
<dbReference type="Gene3D" id="2.60.120.920">
    <property type="match status" value="1"/>
</dbReference>